<dbReference type="Proteomes" id="UP000604046">
    <property type="component" value="Unassembled WGS sequence"/>
</dbReference>
<dbReference type="Gene3D" id="3.30.830.10">
    <property type="entry name" value="Metalloenzyme, LuxS/M16 peptidase-like"/>
    <property type="match status" value="1"/>
</dbReference>
<accession>A0A812MXN8</accession>
<dbReference type="InterPro" id="IPR001155">
    <property type="entry name" value="OxRdtase_FMN_N"/>
</dbReference>
<name>A0A812MXN8_9DINO</name>
<feature type="compositionally biased region" description="Low complexity" evidence="1">
    <location>
        <begin position="912"/>
        <end position="924"/>
    </location>
</feature>
<dbReference type="PANTHER" id="PTHR22893">
    <property type="entry name" value="NADH OXIDOREDUCTASE-RELATED"/>
    <property type="match status" value="1"/>
</dbReference>
<evidence type="ECO:0000313" key="4">
    <source>
        <dbReference type="Proteomes" id="UP000604046"/>
    </source>
</evidence>
<dbReference type="GO" id="GO:0016491">
    <property type="term" value="F:oxidoreductase activity"/>
    <property type="evidence" value="ECO:0007669"/>
    <property type="project" value="InterPro"/>
</dbReference>
<dbReference type="OrthoDB" id="426379at2759"/>
<evidence type="ECO:0000259" key="2">
    <source>
        <dbReference type="Pfam" id="PF00724"/>
    </source>
</evidence>
<dbReference type="GO" id="GO:0010181">
    <property type="term" value="F:FMN binding"/>
    <property type="evidence" value="ECO:0007669"/>
    <property type="project" value="InterPro"/>
</dbReference>
<dbReference type="GO" id="GO:0046872">
    <property type="term" value="F:metal ion binding"/>
    <property type="evidence" value="ECO:0007669"/>
    <property type="project" value="InterPro"/>
</dbReference>
<dbReference type="EMBL" id="CAJNDS010001779">
    <property type="protein sequence ID" value="CAE7278625.1"/>
    <property type="molecule type" value="Genomic_DNA"/>
</dbReference>
<gene>
    <name evidence="3" type="primary">OPR11</name>
    <name evidence="3" type="ORF">SNAT2548_LOCUS14775</name>
</gene>
<evidence type="ECO:0000256" key="1">
    <source>
        <dbReference type="SAM" id="MobiDB-lite"/>
    </source>
</evidence>
<dbReference type="SUPFAM" id="SSF63411">
    <property type="entry name" value="LuxS/MPP-like metallohydrolase"/>
    <property type="match status" value="1"/>
</dbReference>
<dbReference type="SUPFAM" id="SSF51395">
    <property type="entry name" value="FMN-linked oxidoreductases"/>
    <property type="match status" value="1"/>
</dbReference>
<feature type="domain" description="NADH:flavin oxidoreductase/NADH oxidase N-terminal" evidence="2">
    <location>
        <begin position="966"/>
        <end position="1262"/>
    </location>
</feature>
<feature type="region of interest" description="Disordered" evidence="1">
    <location>
        <begin position="908"/>
        <end position="928"/>
    </location>
</feature>
<comment type="caution">
    <text evidence="3">The sequence shown here is derived from an EMBL/GenBank/DDBJ whole genome shotgun (WGS) entry which is preliminary data.</text>
</comment>
<dbReference type="InterPro" id="IPR045247">
    <property type="entry name" value="Oye-like"/>
</dbReference>
<dbReference type="InterPro" id="IPR011249">
    <property type="entry name" value="Metalloenz_LuxS/M16"/>
</dbReference>
<keyword evidence="4" id="KW-1185">Reference proteome</keyword>
<dbReference type="InterPro" id="IPR013785">
    <property type="entry name" value="Aldolase_TIM"/>
</dbReference>
<proteinExistence type="predicted"/>
<protein>
    <submittedName>
        <fullName evidence="3">OPR11 protein</fullName>
    </submittedName>
</protein>
<sequence>MLGGGVDDFSASEKVIFTPGLHTRLQYFGNDPAIVMHLWTTASLADKDASATSDKLTWACIDRPVANVIDPEIYRRVFSQTQPANPASPVATEGAPLHWKKAAASRVTSDLISEASVVAFRSREEAGGSSLVPMGTVTMTVNMTYAGELLSNLKLSPTFYAVVADADGRVVAMSRRARDIVFKKGFLEEQLRNPSGQPPCSAARQTDCWWTPPSPLSLKNATDPQYSGIDFGGVLNKVFNASLYNEHLCSQGVKTKTLRGPKDGDHLAVFCRLMANPEWAILMFAPLDELQTAVRFTVDKQNITKVNVGQDKDKDATGFIAQKGDNSSCVTVSPANGTLAPNQTTKLLLKFDLDTFGNWAAASGTLPSHHNEVLLDPTEANWLPEAAREQNAIIRNGIPLSAALILTLAMVLYRVASSLLNSYYGKLAHERGTVEKALHATEEVSFPMVLLQVPIFKQLGKFVAFESTLPQSIWLHTIQEIDDFLLKVIFMSHQWTAFAEPDHEGKQYEQMVMAVEEVMKKWKWQESTTYVWLDYSSIPQRHRPSQTAAINSLTVYAAKVSAFVVVAPPVKHKDLEDECNLDTYQCRAWCRAEQLSHLLAQAGDNMFLAESGQLTPLNEDWLQKSIQVFGEDSQLTCCRRKHEGMDMCDKERLVVPMLGLWAQLCRTVKAGNANENLQKIHKDLMKSDGGVPRIKKIFPESFIFESENGQEERSLFGQLVERLQDSLDTQKKEKRNFKALATATAAATSLARKSDLLGVRLGRNLETVTTKIILLHYRSTYLCESDKAADAVTLEIGLRMLGELMDIRLANVSSTGTSWKVAVGPSGFALRLRSYASNAASSFEQAVVTACPLSLRLHCVRTMPRAPATKLATQFPQLSRGGAASRVRLHAGVSPRCVGRNSVAYISQDPESSASSQGKQASSSWDRRKRVTSDFAQELRDQTEAVLKVAVREREILLTPGSHSRSELLDALEGIWSATQVDGWGKVTQAVHERGGLIVCQLWHTGRVAHPDYGQHPCNEGGRYRPGVSASPTQIANRHGKPGKTMTYEGIKDFAVPRELSTADIQRLIQDYTHAAQKAKEAGFDGVEVHAAHGYLIDQFLNNGVNRRTDRYGGSCENRCRLLCEVVEAVLGVWGDGTVGVRVSPHDAPNGGNTFYGCTDSEPDAVYSHAIRALNNYPLAYLLVTEPRWVGKHDGNPEKDPGFRMPLVNLQKYRSLFQGVMIGAGGFTPATSYEACMEAHGYDAIAFGRWFISNPDLPERLRAWHQSKSARQQRPSKETPWLNRYDRNTFYAPGPGGYIDYPSVEYEEAVSSHKNATSAEYEGMIAGKYDVMDPSKVGTSLQAAQVMGSCTKEEAAALQATLLKKLEIQSDKVHLVPSNASERVRRVVRPAGPVELRARSPRRDSTHALLMTILVGTGSLRRRVLLGLVSQVLQEVAFAELRTRLQLGYTVGGSVSAISNVLTISCYAGRSAVRHAWKSESTSKRPS</sequence>
<evidence type="ECO:0000313" key="3">
    <source>
        <dbReference type="EMBL" id="CAE7278625.1"/>
    </source>
</evidence>
<organism evidence="3 4">
    <name type="scientific">Symbiodinium natans</name>
    <dbReference type="NCBI Taxonomy" id="878477"/>
    <lineage>
        <taxon>Eukaryota</taxon>
        <taxon>Sar</taxon>
        <taxon>Alveolata</taxon>
        <taxon>Dinophyceae</taxon>
        <taxon>Suessiales</taxon>
        <taxon>Symbiodiniaceae</taxon>
        <taxon>Symbiodinium</taxon>
    </lineage>
</organism>
<reference evidence="3" key="1">
    <citation type="submission" date="2021-02" db="EMBL/GenBank/DDBJ databases">
        <authorList>
            <person name="Dougan E. K."/>
            <person name="Rhodes N."/>
            <person name="Thang M."/>
            <person name="Chan C."/>
        </authorList>
    </citation>
    <scope>NUCLEOTIDE SEQUENCE</scope>
</reference>
<dbReference type="PANTHER" id="PTHR22893:SF91">
    <property type="entry name" value="NADPH DEHYDROGENASE 2-RELATED"/>
    <property type="match status" value="1"/>
</dbReference>
<dbReference type="Gene3D" id="3.20.20.70">
    <property type="entry name" value="Aldolase class I"/>
    <property type="match status" value="1"/>
</dbReference>
<dbReference type="Pfam" id="PF00724">
    <property type="entry name" value="Oxidored_FMN"/>
    <property type="match status" value="1"/>
</dbReference>